<dbReference type="GO" id="GO:0004842">
    <property type="term" value="F:ubiquitin-protein transferase activity"/>
    <property type="evidence" value="ECO:0007669"/>
    <property type="project" value="TreeGrafter"/>
</dbReference>
<evidence type="ECO:0000256" key="4">
    <source>
        <dbReference type="PROSITE-ProRule" id="PRU00175"/>
    </source>
</evidence>
<evidence type="ECO:0000256" key="1">
    <source>
        <dbReference type="ARBA" id="ARBA00022723"/>
    </source>
</evidence>
<feature type="domain" description="RING-type" evidence="6">
    <location>
        <begin position="161"/>
        <end position="187"/>
    </location>
</feature>
<gene>
    <name evidence="7" type="ORF">Cfor_07766</name>
</gene>
<dbReference type="GO" id="GO:0051865">
    <property type="term" value="P:protein autoubiquitination"/>
    <property type="evidence" value="ECO:0007669"/>
    <property type="project" value="TreeGrafter"/>
</dbReference>
<keyword evidence="1" id="KW-0479">Metal-binding</keyword>
<keyword evidence="2 4" id="KW-0863">Zinc-finger</keyword>
<evidence type="ECO:0000256" key="2">
    <source>
        <dbReference type="ARBA" id="ARBA00022771"/>
    </source>
</evidence>
<keyword evidence="8" id="KW-1185">Reference proteome</keyword>
<name>A0A6L2P847_COPFO</name>
<dbReference type="AlphaFoldDB" id="A0A6L2P847"/>
<dbReference type="Proteomes" id="UP000502823">
    <property type="component" value="Unassembled WGS sequence"/>
</dbReference>
<dbReference type="InterPro" id="IPR001841">
    <property type="entry name" value="Znf_RING"/>
</dbReference>
<dbReference type="OrthoDB" id="1630758at2759"/>
<feature type="compositionally biased region" description="Low complexity" evidence="5">
    <location>
        <begin position="105"/>
        <end position="120"/>
    </location>
</feature>
<dbReference type="EMBL" id="BLKM01000055">
    <property type="protein sequence ID" value="GFG28354.1"/>
    <property type="molecule type" value="Genomic_DNA"/>
</dbReference>
<feature type="region of interest" description="Disordered" evidence="5">
    <location>
        <begin position="105"/>
        <end position="125"/>
    </location>
</feature>
<dbReference type="Gene3D" id="3.30.40.10">
    <property type="entry name" value="Zinc/RING finger domain, C3HC4 (zinc finger)"/>
    <property type="match status" value="1"/>
</dbReference>
<evidence type="ECO:0000259" key="6">
    <source>
        <dbReference type="PROSITE" id="PS50089"/>
    </source>
</evidence>
<dbReference type="PROSITE" id="PS50089">
    <property type="entry name" value="ZF_RING_2"/>
    <property type="match status" value="1"/>
</dbReference>
<dbReference type="GO" id="GO:0008270">
    <property type="term" value="F:zinc ion binding"/>
    <property type="evidence" value="ECO:0007669"/>
    <property type="project" value="UniProtKB-KW"/>
</dbReference>
<evidence type="ECO:0000313" key="8">
    <source>
        <dbReference type="Proteomes" id="UP000502823"/>
    </source>
</evidence>
<dbReference type="InParanoid" id="A0A6L2P847"/>
<evidence type="ECO:0000256" key="3">
    <source>
        <dbReference type="ARBA" id="ARBA00022833"/>
    </source>
</evidence>
<comment type="caution">
    <text evidence="7">The sequence shown here is derived from an EMBL/GenBank/DDBJ whole genome shotgun (WGS) entry which is preliminary data.</text>
</comment>
<dbReference type="InterPro" id="IPR047126">
    <property type="entry name" value="RNF141-like"/>
</dbReference>
<dbReference type="InterPro" id="IPR013083">
    <property type="entry name" value="Znf_RING/FYVE/PHD"/>
</dbReference>
<evidence type="ECO:0000256" key="5">
    <source>
        <dbReference type="SAM" id="MobiDB-lite"/>
    </source>
</evidence>
<dbReference type="PANTHER" id="PTHR12109">
    <property type="entry name" value="RING FINGER PROTEIN 141-RELATED"/>
    <property type="match status" value="1"/>
</dbReference>
<organism evidence="7 8">
    <name type="scientific">Coptotermes formosanus</name>
    <name type="common">Formosan subterranean termite</name>
    <dbReference type="NCBI Taxonomy" id="36987"/>
    <lineage>
        <taxon>Eukaryota</taxon>
        <taxon>Metazoa</taxon>
        <taxon>Ecdysozoa</taxon>
        <taxon>Arthropoda</taxon>
        <taxon>Hexapoda</taxon>
        <taxon>Insecta</taxon>
        <taxon>Pterygota</taxon>
        <taxon>Neoptera</taxon>
        <taxon>Polyneoptera</taxon>
        <taxon>Dictyoptera</taxon>
        <taxon>Blattodea</taxon>
        <taxon>Blattoidea</taxon>
        <taxon>Termitoidae</taxon>
        <taxon>Rhinotermitidae</taxon>
        <taxon>Coptotermes</taxon>
    </lineage>
</organism>
<protein>
    <recommendedName>
        <fullName evidence="6">RING-type domain-containing protein</fullName>
    </recommendedName>
</protein>
<sequence length="187" mass="20563">MHGMKNIKDVGVLWEDRSCQLLDPEMESLQSKQCVDSSGKQLVFAVKKGTDSTLLWKGTVRIACVKLDPVTKKVDTYRFLNLSEFLRVFNTLQCQLAAAQQSSHSEDTLNSSSSEASASSVGNTPSPAVVDKRLLTASMLLEKVDSATGCYSGTGEKLNECCICLERKPDVMLPCAHSYCMPCIEQW</sequence>
<evidence type="ECO:0000313" key="7">
    <source>
        <dbReference type="EMBL" id="GFG28354.1"/>
    </source>
</evidence>
<dbReference type="SUPFAM" id="SSF57850">
    <property type="entry name" value="RING/U-box"/>
    <property type="match status" value="1"/>
</dbReference>
<dbReference type="PANTHER" id="PTHR12109:SF3">
    <property type="entry name" value="RING FINGER PROTEIN 141"/>
    <property type="match status" value="1"/>
</dbReference>
<dbReference type="InterPro" id="IPR017907">
    <property type="entry name" value="Znf_RING_CS"/>
</dbReference>
<keyword evidence="3" id="KW-0862">Zinc</keyword>
<accession>A0A6L2P847</accession>
<proteinExistence type="predicted"/>
<dbReference type="PROSITE" id="PS00518">
    <property type="entry name" value="ZF_RING_1"/>
    <property type="match status" value="1"/>
</dbReference>
<reference evidence="8" key="1">
    <citation type="submission" date="2020-01" db="EMBL/GenBank/DDBJ databases">
        <title>Draft genome sequence of the Termite Coptotermes fromosanus.</title>
        <authorList>
            <person name="Itakura S."/>
            <person name="Yosikawa Y."/>
            <person name="Umezawa K."/>
        </authorList>
    </citation>
    <scope>NUCLEOTIDE SEQUENCE [LARGE SCALE GENOMIC DNA]</scope>
</reference>